<evidence type="ECO:0000313" key="3">
    <source>
        <dbReference type="Proteomes" id="UP000235392"/>
    </source>
</evidence>
<gene>
    <name evidence="2" type="ORF">PCASD_00348</name>
</gene>
<sequence length="353" mass="40316">MDCQMPTTSNVFQADEDMTSRRHSEAVDERRLHILASMAKLEGNSKPILPQTSPLKKANYPTPSTINQIHAQPLTYPFLIPQVIAPTVLPVPYFFYPSFAPSRLVNMHTQLSSGPMYAPMNTSPPVPKHLHVPNHSWQAANKELRLSKTQQRSTPLHNSGTQYSSHDSIMKTPEKFSRAQTFTPSPQSSPHSSIRTPPAQNPYNSTRNSQARHRQHCNAPIPEARQIHLDHGDRKENRFSQRSSRPSVERQIYPPCYYQNQKDTHENLTKWGNLVSRLESHKMGVRSMGKERLTINELKFLETLPPLPPRPEPQRSFSSSSSDLPFSSMKKKKDKFAWFDYFISHGDLICITN</sequence>
<evidence type="ECO:0000256" key="1">
    <source>
        <dbReference type="SAM" id="MobiDB-lite"/>
    </source>
</evidence>
<feature type="compositionally biased region" description="Low complexity" evidence="1">
    <location>
        <begin position="314"/>
        <end position="327"/>
    </location>
</feature>
<proteinExistence type="predicted"/>
<name>A0A2N5VNC2_9BASI</name>
<accession>A0A2N5VNC2</accession>
<comment type="caution">
    <text evidence="2">The sequence shown here is derived from an EMBL/GenBank/DDBJ whole genome shotgun (WGS) entry which is preliminary data.</text>
</comment>
<dbReference type="EMBL" id="PGCI01000005">
    <property type="protein sequence ID" value="PLW51467.1"/>
    <property type="molecule type" value="Genomic_DNA"/>
</dbReference>
<feature type="compositionally biased region" description="Polar residues" evidence="1">
    <location>
        <begin position="178"/>
        <end position="195"/>
    </location>
</feature>
<reference evidence="2 3" key="1">
    <citation type="submission" date="2017-11" db="EMBL/GenBank/DDBJ databases">
        <title>De novo assembly and phasing of dikaryotic genomes from two isolates of Puccinia coronata f. sp. avenae, the causal agent of oat crown rust.</title>
        <authorList>
            <person name="Miller M.E."/>
            <person name="Zhang Y."/>
            <person name="Omidvar V."/>
            <person name="Sperschneider J."/>
            <person name="Schwessinger B."/>
            <person name="Raley C."/>
            <person name="Palmer J.M."/>
            <person name="Garnica D."/>
            <person name="Upadhyaya N."/>
            <person name="Rathjen J."/>
            <person name="Taylor J.M."/>
            <person name="Park R.F."/>
            <person name="Dodds P.N."/>
            <person name="Hirsch C.D."/>
            <person name="Kianian S.F."/>
            <person name="Figueroa M."/>
        </authorList>
    </citation>
    <scope>NUCLEOTIDE SEQUENCE [LARGE SCALE GENOMIC DNA]</scope>
    <source>
        <strain evidence="2">12SD80</strain>
    </source>
</reference>
<protein>
    <submittedName>
        <fullName evidence="2">Uncharacterized protein</fullName>
    </submittedName>
</protein>
<dbReference type="AlphaFoldDB" id="A0A2N5VNC2"/>
<dbReference type="Proteomes" id="UP000235392">
    <property type="component" value="Unassembled WGS sequence"/>
</dbReference>
<feature type="region of interest" description="Disordered" evidence="1">
    <location>
        <begin position="303"/>
        <end position="327"/>
    </location>
</feature>
<evidence type="ECO:0000313" key="2">
    <source>
        <dbReference type="EMBL" id="PLW51467.1"/>
    </source>
</evidence>
<feature type="region of interest" description="Disordered" evidence="1">
    <location>
        <begin position="146"/>
        <end position="215"/>
    </location>
</feature>
<feature type="compositionally biased region" description="Polar residues" evidence="1">
    <location>
        <begin position="147"/>
        <end position="167"/>
    </location>
</feature>
<feature type="compositionally biased region" description="Basic and acidic residues" evidence="1">
    <location>
        <begin position="168"/>
        <end position="177"/>
    </location>
</feature>
<organism evidence="2 3">
    <name type="scientific">Puccinia coronata f. sp. avenae</name>
    <dbReference type="NCBI Taxonomy" id="200324"/>
    <lineage>
        <taxon>Eukaryota</taxon>
        <taxon>Fungi</taxon>
        <taxon>Dikarya</taxon>
        <taxon>Basidiomycota</taxon>
        <taxon>Pucciniomycotina</taxon>
        <taxon>Pucciniomycetes</taxon>
        <taxon>Pucciniales</taxon>
        <taxon>Pucciniaceae</taxon>
        <taxon>Puccinia</taxon>
    </lineage>
</organism>